<dbReference type="PANTHER" id="PTHR11731">
    <property type="entry name" value="PROTEASE FAMILY S9B,C DIPEPTIDYL-PEPTIDASE IV-RELATED"/>
    <property type="match status" value="1"/>
</dbReference>
<dbReference type="SUPFAM" id="SSF82171">
    <property type="entry name" value="DPP6 N-terminal domain-like"/>
    <property type="match status" value="1"/>
</dbReference>
<dbReference type="GO" id="GO:0008236">
    <property type="term" value="F:serine-type peptidase activity"/>
    <property type="evidence" value="ECO:0007669"/>
    <property type="project" value="InterPro"/>
</dbReference>
<dbReference type="PANTHER" id="PTHR11731:SF193">
    <property type="entry name" value="DIPEPTIDYL PEPTIDASE 9"/>
    <property type="match status" value="1"/>
</dbReference>
<dbReference type="Gene3D" id="2.140.10.30">
    <property type="entry name" value="Dipeptidylpeptidase IV, N-terminal domain"/>
    <property type="match status" value="1"/>
</dbReference>
<dbReference type="GO" id="GO:0008239">
    <property type="term" value="F:dipeptidyl-peptidase activity"/>
    <property type="evidence" value="ECO:0007669"/>
    <property type="project" value="TreeGrafter"/>
</dbReference>
<dbReference type="InterPro" id="IPR002469">
    <property type="entry name" value="Peptidase_S9B_N"/>
</dbReference>
<gene>
    <name evidence="3" type="ORF">SAMN05216251_10532</name>
</gene>
<evidence type="ECO:0000313" key="4">
    <source>
        <dbReference type="Proteomes" id="UP000199323"/>
    </source>
</evidence>
<dbReference type="Pfam" id="PF00326">
    <property type="entry name" value="Peptidase_S9"/>
    <property type="match status" value="1"/>
</dbReference>
<evidence type="ECO:0000259" key="1">
    <source>
        <dbReference type="Pfam" id="PF00326"/>
    </source>
</evidence>
<evidence type="ECO:0000313" key="3">
    <source>
        <dbReference type="EMBL" id="SFE74322.1"/>
    </source>
</evidence>
<dbReference type="InterPro" id="IPR050278">
    <property type="entry name" value="Serine_Prot_S9B/DPPIV"/>
</dbReference>
<dbReference type="EMBL" id="FONG01000005">
    <property type="protein sequence ID" value="SFE74322.1"/>
    <property type="molecule type" value="Genomic_DNA"/>
</dbReference>
<dbReference type="Pfam" id="PF00930">
    <property type="entry name" value="DPPIV_N"/>
    <property type="match status" value="1"/>
</dbReference>
<feature type="domain" description="Peptidase S9 prolyl oligopeptidase catalytic" evidence="1">
    <location>
        <begin position="461"/>
        <end position="660"/>
    </location>
</feature>
<dbReference type="Gene3D" id="3.40.50.1820">
    <property type="entry name" value="alpha/beta hydrolase"/>
    <property type="match status" value="1"/>
</dbReference>
<dbReference type="OrthoDB" id="9812921at2"/>
<dbReference type="RefSeq" id="WP_093713075.1">
    <property type="nucleotide sequence ID" value="NZ_FONG01000005.1"/>
</dbReference>
<dbReference type="SUPFAM" id="SSF53474">
    <property type="entry name" value="alpha/beta-Hydrolases"/>
    <property type="match status" value="1"/>
</dbReference>
<dbReference type="Proteomes" id="UP000199323">
    <property type="component" value="Unassembled WGS sequence"/>
</dbReference>
<name>A0A1I2D1F7_9ACTN</name>
<protein>
    <submittedName>
        <fullName evidence="3">Dipeptidyl-peptidase-4</fullName>
    </submittedName>
</protein>
<evidence type="ECO:0000259" key="2">
    <source>
        <dbReference type="Pfam" id="PF00930"/>
    </source>
</evidence>
<keyword evidence="4" id="KW-1185">Reference proteome</keyword>
<reference evidence="3 4" key="1">
    <citation type="submission" date="2016-10" db="EMBL/GenBank/DDBJ databases">
        <authorList>
            <person name="de Groot N.N."/>
        </authorList>
    </citation>
    <scope>NUCLEOTIDE SEQUENCE [LARGE SCALE GENOMIC DNA]</scope>
    <source>
        <strain evidence="3 4">CGMCC 4.3510</strain>
    </source>
</reference>
<dbReference type="InterPro" id="IPR001375">
    <property type="entry name" value="Peptidase_S9_cat"/>
</dbReference>
<accession>A0A1I2D1F7</accession>
<dbReference type="GO" id="GO:0006508">
    <property type="term" value="P:proteolysis"/>
    <property type="evidence" value="ECO:0007669"/>
    <property type="project" value="InterPro"/>
</dbReference>
<organism evidence="3 4">
    <name type="scientific">Actinacidiphila alni</name>
    <dbReference type="NCBI Taxonomy" id="380248"/>
    <lineage>
        <taxon>Bacteria</taxon>
        <taxon>Bacillati</taxon>
        <taxon>Actinomycetota</taxon>
        <taxon>Actinomycetes</taxon>
        <taxon>Kitasatosporales</taxon>
        <taxon>Streptomycetaceae</taxon>
        <taxon>Actinacidiphila</taxon>
    </lineage>
</organism>
<sequence>MGFVEGFPEQLVRTRGFGLGVPGGFVVGPGGRTVVYGRSRDGDDPAGGLWALDVTEGRERLLARWDGAGAYAADRAVRRVALVVGGELWTVEVSGGRARRLAAREPVSEACPDPSGERIAYISGGDSLRVIEWDGTGDRPVAEPAPGEEGVSFGTAGFWWAPDGARLLVAREDTAAVPLWYVADPAEPAARPRAVRYAAAGGPLPEVTLWITGTDAAVGATEVRWDHGAFAYLADAGWDAHGPYATVRSRDQRTVRMLAVDTADGRTHALCEQRDACWVQPVPGLPARARDGALLAHADLRGTRHLTVNGVPVTPPGLQLRALLSADDDEILFSASEDPTETHLCTYAPATGLTRLTTEPGVHDGVRRGGTLVHLSGGHAAVRRQAEAPVPIESRAETPVLELRTTSLVLGPHDIRATLHLPSWYEPSSGQERGGKLPVLLDPYGGAARQRVTAEPDWRSLVAQWFAEQGFAVLVADGRGTPGRGPEWERAVHGDLFGPVLEDQITALHEAAALHDALDLTRVAIRGWSFGGALAMLAVLRRPDVFHAAVAGAAVTDSLLYHAEWRERFLGHPDLYPERYEDASPIREASALTRPLLLAHGLLDDNVHPAHTLRMSAALLAAGRPHEVLLLPGVGHRPFTAPGGDQLLRHQAEFLHRHLSGQ</sequence>
<dbReference type="AlphaFoldDB" id="A0A1I2D1F7"/>
<proteinExistence type="predicted"/>
<feature type="domain" description="Dipeptidylpeptidase IV N-terminal" evidence="2">
    <location>
        <begin position="156"/>
        <end position="308"/>
    </location>
</feature>
<dbReference type="InterPro" id="IPR029058">
    <property type="entry name" value="AB_hydrolase_fold"/>
</dbReference>
<dbReference type="STRING" id="380248.SAMN05216251_10532"/>